<evidence type="ECO:0000313" key="2">
    <source>
        <dbReference type="EMBL" id="NEX00458.1"/>
    </source>
</evidence>
<feature type="domain" description="Restriction endonuclease type IV Mrr" evidence="1">
    <location>
        <begin position="189"/>
        <end position="297"/>
    </location>
</feature>
<dbReference type="Pfam" id="PF04471">
    <property type="entry name" value="Mrr_cat"/>
    <property type="match status" value="1"/>
</dbReference>
<keyword evidence="2" id="KW-0378">Hydrolase</keyword>
<evidence type="ECO:0000259" key="1">
    <source>
        <dbReference type="Pfam" id="PF04471"/>
    </source>
</evidence>
<sequence>MAEGKVVWGIHTLRDDLFVPNGIIGIGWEEIGDIKLAGDSRDTIKLTYARVYPDATPGSVATCVGMLYRFVYEVQVGDYVVYPSKADRKINIGIIESDYYYDDSEVQYTNRRKVKWLKSFPRTDFSQGALYEVGSALTFFQVKNYADEFLAALDGKKAMLDTTIDESIGATADDIQEITKDFVLKELSKKLKGYDFEHFVANLLNAMGYRTKVSKQGGDSGIDIVAYKDEFPPRICVQVKSIDGDIKETTIQSLRGAMSEGDYGVFVTLSDYTLNAKAYLEQHPIIRGINGSELVDLVLRYYDKLDDKYQDIIPLKQVYIPVLKEETGID</sequence>
<dbReference type="InterPro" id="IPR011856">
    <property type="entry name" value="tRNA_endonuc-like_dom_sf"/>
</dbReference>
<protein>
    <submittedName>
        <fullName evidence="2">Restriction endonuclease</fullName>
    </submittedName>
</protein>
<keyword evidence="2" id="KW-0540">Nuclease</keyword>
<proteinExistence type="predicted"/>
<evidence type="ECO:0000313" key="3">
    <source>
        <dbReference type="Proteomes" id="UP000473091"/>
    </source>
</evidence>
<name>A0A6M0LCS8_PSEXY</name>
<dbReference type="SUPFAM" id="SSF52980">
    <property type="entry name" value="Restriction endonuclease-like"/>
    <property type="match status" value="1"/>
</dbReference>
<dbReference type="InterPro" id="IPR011335">
    <property type="entry name" value="Restrct_endonuc-II-like"/>
</dbReference>
<accession>A0A6M0LCS8</accession>
<dbReference type="GO" id="GO:0003677">
    <property type="term" value="F:DNA binding"/>
    <property type="evidence" value="ECO:0007669"/>
    <property type="project" value="InterPro"/>
</dbReference>
<dbReference type="Proteomes" id="UP000473091">
    <property type="component" value="Unassembled WGS sequence"/>
</dbReference>
<dbReference type="PANTHER" id="PTHR30015:SF7">
    <property type="entry name" value="TYPE IV METHYL-DIRECTED RESTRICTION ENZYME ECOKMRR"/>
    <property type="match status" value="1"/>
</dbReference>
<dbReference type="GO" id="GO:0015666">
    <property type="term" value="F:restriction endodeoxyribonuclease activity"/>
    <property type="evidence" value="ECO:0007669"/>
    <property type="project" value="TreeGrafter"/>
</dbReference>
<reference evidence="2 3" key="2">
    <citation type="submission" date="2020-03" db="EMBL/GenBank/DDBJ databases">
        <title>Investigating the evolutionary divergence of the Butyrivibrio group.</title>
        <authorList>
            <person name="Skvortsov T."/>
            <person name="Santos F.G."/>
            <person name="Ting K.S."/>
            <person name="Creevey C.J."/>
        </authorList>
    </citation>
    <scope>NUCLEOTIDE SEQUENCE [LARGE SCALE GENOMIC DNA]</scope>
    <source>
        <strain evidence="2 3">MZ8</strain>
    </source>
</reference>
<dbReference type="EMBL" id="VTVE01000001">
    <property type="protein sequence ID" value="NEX00458.1"/>
    <property type="molecule type" value="Genomic_DNA"/>
</dbReference>
<comment type="caution">
    <text evidence="2">The sequence shown here is derived from an EMBL/GenBank/DDBJ whole genome shotgun (WGS) entry which is preliminary data.</text>
</comment>
<organism evidence="2 3">
    <name type="scientific">Pseudobutyrivibrio xylanivorans</name>
    <dbReference type="NCBI Taxonomy" id="185007"/>
    <lineage>
        <taxon>Bacteria</taxon>
        <taxon>Bacillati</taxon>
        <taxon>Bacillota</taxon>
        <taxon>Clostridia</taxon>
        <taxon>Lachnospirales</taxon>
        <taxon>Lachnospiraceae</taxon>
        <taxon>Pseudobutyrivibrio</taxon>
    </lineage>
</organism>
<dbReference type="InterPro" id="IPR052906">
    <property type="entry name" value="Type_IV_Methyl-Rstrct_Enzyme"/>
</dbReference>
<dbReference type="AlphaFoldDB" id="A0A6M0LCS8"/>
<keyword evidence="2" id="KW-0255">Endonuclease</keyword>
<dbReference type="InterPro" id="IPR007560">
    <property type="entry name" value="Restrct_endonuc_IV_Mrr"/>
</dbReference>
<reference evidence="2 3" key="1">
    <citation type="submission" date="2019-09" db="EMBL/GenBank/DDBJ databases">
        <authorList>
            <person name="Pidcock S.E."/>
            <person name="Huws S.A."/>
        </authorList>
    </citation>
    <scope>NUCLEOTIDE SEQUENCE [LARGE SCALE GENOMIC DNA]</scope>
    <source>
        <strain evidence="2 3">MZ8</strain>
    </source>
</reference>
<dbReference type="GO" id="GO:0009307">
    <property type="term" value="P:DNA restriction-modification system"/>
    <property type="evidence" value="ECO:0007669"/>
    <property type="project" value="InterPro"/>
</dbReference>
<dbReference type="RefSeq" id="WP_090485244.1">
    <property type="nucleotide sequence ID" value="NZ_VTVE01000001.1"/>
</dbReference>
<dbReference type="Gene3D" id="3.40.1350.10">
    <property type="match status" value="1"/>
</dbReference>
<gene>
    <name evidence="2" type="ORF">F0Q01_00995</name>
</gene>
<dbReference type="PANTHER" id="PTHR30015">
    <property type="entry name" value="MRR RESTRICTION SYSTEM PROTEIN"/>
    <property type="match status" value="1"/>
</dbReference>